<dbReference type="GO" id="GO:0008360">
    <property type="term" value="P:regulation of cell shape"/>
    <property type="evidence" value="ECO:0007669"/>
    <property type="project" value="UniProtKB-KW"/>
</dbReference>
<feature type="transmembrane region" description="Helical" evidence="16">
    <location>
        <begin position="141"/>
        <end position="158"/>
    </location>
</feature>
<evidence type="ECO:0000256" key="9">
    <source>
        <dbReference type="ARBA" id="ARBA00032370"/>
    </source>
</evidence>
<feature type="transmembrane region" description="Helical" evidence="16">
    <location>
        <begin position="269"/>
        <end position="290"/>
    </location>
</feature>
<dbReference type="GO" id="GO:0008955">
    <property type="term" value="F:peptidoglycan glycosyltransferase activity"/>
    <property type="evidence" value="ECO:0007669"/>
    <property type="project" value="UniProtKB-EC"/>
</dbReference>
<organism evidence="17 18">
    <name type="scientific">Alkalicaulis satelles</name>
    <dbReference type="NCBI Taxonomy" id="2609175"/>
    <lineage>
        <taxon>Bacteria</taxon>
        <taxon>Pseudomonadati</taxon>
        <taxon>Pseudomonadota</taxon>
        <taxon>Alphaproteobacteria</taxon>
        <taxon>Maricaulales</taxon>
        <taxon>Maricaulaceae</taxon>
        <taxon>Alkalicaulis</taxon>
    </lineage>
</organism>
<dbReference type="PANTHER" id="PTHR30474:SF2">
    <property type="entry name" value="PEPTIDOGLYCAN GLYCOSYLTRANSFERASE FTSW-RELATED"/>
    <property type="match status" value="1"/>
</dbReference>
<evidence type="ECO:0000256" key="15">
    <source>
        <dbReference type="ARBA" id="ARBA00049902"/>
    </source>
</evidence>
<comment type="catalytic activity">
    <reaction evidence="15">
        <text>[GlcNAc-(1-&gt;4)-Mur2Ac(oyl-L-Ala-gamma-D-Glu-L-Lys-D-Ala-D-Ala)](n)-di-trans,octa-cis-undecaprenyl diphosphate + beta-D-GlcNAc-(1-&gt;4)-Mur2Ac(oyl-L-Ala-gamma-D-Glu-L-Lys-D-Ala-D-Ala)-di-trans,octa-cis-undecaprenyl diphosphate = [GlcNAc-(1-&gt;4)-Mur2Ac(oyl-L-Ala-gamma-D-Glu-L-Lys-D-Ala-D-Ala)](n+1)-di-trans,octa-cis-undecaprenyl diphosphate + di-trans,octa-cis-undecaprenyl diphosphate + H(+)</text>
        <dbReference type="Rhea" id="RHEA:23708"/>
        <dbReference type="Rhea" id="RHEA-COMP:9602"/>
        <dbReference type="Rhea" id="RHEA-COMP:9603"/>
        <dbReference type="ChEBI" id="CHEBI:15378"/>
        <dbReference type="ChEBI" id="CHEBI:58405"/>
        <dbReference type="ChEBI" id="CHEBI:60033"/>
        <dbReference type="ChEBI" id="CHEBI:78435"/>
        <dbReference type="EC" id="2.4.99.28"/>
    </reaction>
</comment>
<evidence type="ECO:0000256" key="6">
    <source>
        <dbReference type="ARBA" id="ARBA00022984"/>
    </source>
</evidence>
<dbReference type="RefSeq" id="WP_150022323.1">
    <property type="nucleotide sequence ID" value="NZ_VWOJ01000001.1"/>
</dbReference>
<evidence type="ECO:0000256" key="16">
    <source>
        <dbReference type="SAM" id="Phobius"/>
    </source>
</evidence>
<reference evidence="17 18" key="1">
    <citation type="submission" date="2019-09" db="EMBL/GenBank/DDBJ databases">
        <authorList>
            <person name="Kevbrin V."/>
            <person name="Grouzdev D.S."/>
        </authorList>
    </citation>
    <scope>NUCLEOTIDE SEQUENCE [LARGE SCALE GENOMIC DNA]</scope>
    <source>
        <strain evidence="17 18">G-192</strain>
    </source>
</reference>
<dbReference type="Pfam" id="PF01098">
    <property type="entry name" value="FTSW_RODA_SPOVE"/>
    <property type="match status" value="1"/>
</dbReference>
<evidence type="ECO:0000256" key="8">
    <source>
        <dbReference type="ARBA" id="ARBA00023136"/>
    </source>
</evidence>
<feature type="transmembrane region" description="Helical" evidence="16">
    <location>
        <begin position="119"/>
        <end position="134"/>
    </location>
</feature>
<dbReference type="GO" id="GO:0015648">
    <property type="term" value="F:lipid-linked peptidoglycan transporter activity"/>
    <property type="evidence" value="ECO:0007669"/>
    <property type="project" value="TreeGrafter"/>
</dbReference>
<accession>A0A5M6ZSJ1</accession>
<keyword evidence="4 16" id="KW-0812">Transmembrane</keyword>
<feature type="transmembrane region" description="Helical" evidence="16">
    <location>
        <begin position="80"/>
        <end position="99"/>
    </location>
</feature>
<dbReference type="AlphaFoldDB" id="A0A5M6ZSJ1"/>
<name>A0A5M6ZSJ1_9PROT</name>
<protein>
    <recommendedName>
        <fullName evidence="12">Probable peptidoglycan glycosyltransferase FtsW</fullName>
        <ecNumber evidence="14">2.4.99.28</ecNumber>
    </recommendedName>
    <alternativeName>
        <fullName evidence="13">Cell division protein FtsW</fullName>
    </alternativeName>
    <alternativeName>
        <fullName evidence="10">Cell wall polymerase</fullName>
    </alternativeName>
    <alternativeName>
        <fullName evidence="9">Peptidoglycan polymerase</fullName>
    </alternativeName>
</protein>
<proteinExistence type="inferred from homology"/>
<dbReference type="EC" id="2.4.99.28" evidence="14"/>
<evidence type="ECO:0000256" key="7">
    <source>
        <dbReference type="ARBA" id="ARBA00022989"/>
    </source>
</evidence>
<keyword evidence="5" id="KW-0133">Cell shape</keyword>
<dbReference type="PANTHER" id="PTHR30474">
    <property type="entry name" value="CELL CYCLE PROTEIN"/>
    <property type="match status" value="1"/>
</dbReference>
<keyword evidence="18" id="KW-1185">Reference proteome</keyword>
<dbReference type="Proteomes" id="UP000325122">
    <property type="component" value="Unassembled WGS sequence"/>
</dbReference>
<evidence type="ECO:0000256" key="12">
    <source>
        <dbReference type="ARBA" id="ARBA00041185"/>
    </source>
</evidence>
<evidence type="ECO:0000256" key="2">
    <source>
        <dbReference type="ARBA" id="ARBA00022676"/>
    </source>
</evidence>
<comment type="caution">
    <text evidence="17">The sequence shown here is derived from an EMBL/GenBank/DDBJ whole genome shotgun (WGS) entry which is preliminary data.</text>
</comment>
<dbReference type="GO" id="GO:0051301">
    <property type="term" value="P:cell division"/>
    <property type="evidence" value="ECO:0007669"/>
    <property type="project" value="UniProtKB-KW"/>
</dbReference>
<evidence type="ECO:0000256" key="10">
    <source>
        <dbReference type="ARBA" id="ARBA00033270"/>
    </source>
</evidence>
<evidence type="ECO:0000256" key="14">
    <source>
        <dbReference type="ARBA" id="ARBA00044770"/>
    </source>
</evidence>
<dbReference type="GO" id="GO:0009252">
    <property type="term" value="P:peptidoglycan biosynthetic process"/>
    <property type="evidence" value="ECO:0007669"/>
    <property type="project" value="UniProtKB-KW"/>
</dbReference>
<feature type="transmembrane region" description="Helical" evidence="16">
    <location>
        <begin position="164"/>
        <end position="182"/>
    </location>
</feature>
<feature type="transmembrane region" description="Helical" evidence="16">
    <location>
        <begin position="189"/>
        <end position="209"/>
    </location>
</feature>
<sequence>MSPARRYSRVLRELDKPLLGMIIFLLGMGLVLSFAASPAVSSAADPFFYVRRQAMFMAAGLIILMISASFSLTGVRRMSGLMLLGSLVLMAAVLVFGANVNGSTRWLHLGGFSLQPSEFFKPAFIIITAWLFTEEDRGAPAPGRLMALVIYALAVLLLTRQPDLGQTALITLIFAALLWIAGLSWRWTAGLGAAIAAGGAAAMHLVPYIQRRVQDFLSGGSGARSQTDIALEAIGHGGLWGAGPGEGRIKHILPEAHNDYIFAVAGEEFGALAMLMIIALYALLFARAWMLALRLNDPFARLATAGLALLFALQALVNIAVNLDLAPSTGMTLPFLSYGGSSMLALAFSAGLLLALTRHRPGAYQPRRLRAAGAGA</sequence>
<keyword evidence="3" id="KW-0808">Transferase</keyword>
<keyword evidence="8 16" id="KW-0472">Membrane</keyword>
<evidence type="ECO:0000256" key="5">
    <source>
        <dbReference type="ARBA" id="ARBA00022960"/>
    </source>
</evidence>
<dbReference type="GO" id="GO:0032153">
    <property type="term" value="C:cell division site"/>
    <property type="evidence" value="ECO:0007669"/>
    <property type="project" value="TreeGrafter"/>
</dbReference>
<evidence type="ECO:0000313" key="18">
    <source>
        <dbReference type="Proteomes" id="UP000325122"/>
    </source>
</evidence>
<dbReference type="EMBL" id="VWOJ01000001">
    <property type="protein sequence ID" value="KAA5805291.1"/>
    <property type="molecule type" value="Genomic_DNA"/>
</dbReference>
<evidence type="ECO:0000256" key="4">
    <source>
        <dbReference type="ARBA" id="ARBA00022692"/>
    </source>
</evidence>
<feature type="transmembrane region" description="Helical" evidence="16">
    <location>
        <begin position="335"/>
        <end position="357"/>
    </location>
</feature>
<keyword evidence="7 16" id="KW-1133">Transmembrane helix</keyword>
<evidence type="ECO:0000313" key="17">
    <source>
        <dbReference type="EMBL" id="KAA5805291.1"/>
    </source>
</evidence>
<evidence type="ECO:0000256" key="1">
    <source>
        <dbReference type="ARBA" id="ARBA00004141"/>
    </source>
</evidence>
<gene>
    <name evidence="17" type="ORF">F1654_04745</name>
</gene>
<dbReference type="GO" id="GO:0005886">
    <property type="term" value="C:plasma membrane"/>
    <property type="evidence" value="ECO:0007669"/>
    <property type="project" value="TreeGrafter"/>
</dbReference>
<evidence type="ECO:0000256" key="3">
    <source>
        <dbReference type="ARBA" id="ARBA00022679"/>
    </source>
</evidence>
<keyword evidence="2" id="KW-0328">Glycosyltransferase</keyword>
<comment type="similarity">
    <text evidence="11">Belongs to the SEDS family. FtsW subfamily.</text>
</comment>
<feature type="transmembrane region" description="Helical" evidence="16">
    <location>
        <begin position="302"/>
        <end position="323"/>
    </location>
</feature>
<evidence type="ECO:0000256" key="13">
    <source>
        <dbReference type="ARBA" id="ARBA00041418"/>
    </source>
</evidence>
<keyword evidence="17" id="KW-0131">Cell cycle</keyword>
<dbReference type="InterPro" id="IPR001182">
    <property type="entry name" value="FtsW/RodA"/>
</dbReference>
<feature type="transmembrane region" description="Helical" evidence="16">
    <location>
        <begin position="53"/>
        <end position="73"/>
    </location>
</feature>
<keyword evidence="6" id="KW-0573">Peptidoglycan synthesis</keyword>
<keyword evidence="17" id="KW-0132">Cell division</keyword>
<comment type="subcellular location">
    <subcellularLocation>
        <location evidence="1">Membrane</location>
        <topology evidence="1">Multi-pass membrane protein</topology>
    </subcellularLocation>
</comment>
<evidence type="ECO:0000256" key="11">
    <source>
        <dbReference type="ARBA" id="ARBA00038053"/>
    </source>
</evidence>